<gene>
    <name evidence="8" type="primary">rpsH</name>
    <name evidence="10" type="ORF">PG2T_11765</name>
</gene>
<dbReference type="PROSITE" id="PS00053">
    <property type="entry name" value="RIBOSOMAL_S8"/>
    <property type="match status" value="1"/>
</dbReference>
<dbReference type="Proteomes" id="UP000092952">
    <property type="component" value="Chromosome"/>
</dbReference>
<keyword evidence="3 8" id="KW-0694">RNA-binding</keyword>
<dbReference type="STRING" id="1810504.PG2T_11765"/>
<protein>
    <recommendedName>
        <fullName evidence="6 8">Small ribosomal subunit protein uS8</fullName>
    </recommendedName>
</protein>
<evidence type="ECO:0000256" key="7">
    <source>
        <dbReference type="ARBA" id="ARBA00046740"/>
    </source>
</evidence>
<evidence type="ECO:0000256" key="9">
    <source>
        <dbReference type="RuleBase" id="RU003660"/>
    </source>
</evidence>
<evidence type="ECO:0000256" key="5">
    <source>
        <dbReference type="ARBA" id="ARBA00023274"/>
    </source>
</evidence>
<dbReference type="RefSeq" id="WP_068805663.1">
    <property type="nucleotide sequence ID" value="NZ_CP014671.1"/>
</dbReference>
<comment type="similarity">
    <text evidence="1 8 9">Belongs to the universal ribosomal protein uS8 family.</text>
</comment>
<dbReference type="PANTHER" id="PTHR11758">
    <property type="entry name" value="40S RIBOSOMAL PROTEIN S15A"/>
    <property type="match status" value="1"/>
</dbReference>
<dbReference type="InParanoid" id="A0A1B1YVV6"/>
<keyword evidence="4 8" id="KW-0689">Ribosomal protein</keyword>
<dbReference type="Gene3D" id="3.30.1370.30">
    <property type="match status" value="1"/>
</dbReference>
<evidence type="ECO:0000256" key="3">
    <source>
        <dbReference type="ARBA" id="ARBA00022884"/>
    </source>
</evidence>
<comment type="function">
    <text evidence="8">One of the primary rRNA binding proteins, it binds directly to 16S rRNA central domain where it helps coordinate assembly of the platform of the 30S subunit.</text>
</comment>
<dbReference type="Gene3D" id="3.30.1490.10">
    <property type="match status" value="1"/>
</dbReference>
<dbReference type="OrthoDB" id="9802617at2"/>
<dbReference type="KEGG" id="gbi:PG2T_11765"/>
<evidence type="ECO:0000256" key="6">
    <source>
        <dbReference type="ARBA" id="ARBA00035258"/>
    </source>
</evidence>
<dbReference type="NCBIfam" id="NF001109">
    <property type="entry name" value="PRK00136.1"/>
    <property type="match status" value="1"/>
</dbReference>
<dbReference type="InterPro" id="IPR047863">
    <property type="entry name" value="Ribosomal_uS8_CS"/>
</dbReference>
<dbReference type="GO" id="GO:0006412">
    <property type="term" value="P:translation"/>
    <property type="evidence" value="ECO:0007669"/>
    <property type="project" value="UniProtKB-UniRule"/>
</dbReference>
<name>A0A1B1YVV6_9GAMM</name>
<comment type="subunit">
    <text evidence="7 8">Part of the 30S ribosomal subunit. Contacts proteins S5 and S12.</text>
</comment>
<evidence type="ECO:0000256" key="1">
    <source>
        <dbReference type="ARBA" id="ARBA00006471"/>
    </source>
</evidence>
<dbReference type="HAMAP" id="MF_01302_B">
    <property type="entry name" value="Ribosomal_uS8_B"/>
    <property type="match status" value="1"/>
</dbReference>
<dbReference type="FunFam" id="3.30.1370.30:FF:000002">
    <property type="entry name" value="30S ribosomal protein S8"/>
    <property type="match status" value="1"/>
</dbReference>
<dbReference type="FunCoup" id="A0A1B1YVV6">
    <property type="interactions" value="558"/>
</dbReference>
<sequence>MTIMDPIADMLTRVRNALARRYAEVVMPSSKMKIAVAEVLKSEGFISGFSVAESDGRLVLTVSLKYAEGKPAIRSLRRASRPGLRMYRGKDELPRVLGGFGVAIVSTPQGVMSDRAARRAGVGGEVLCLVS</sequence>
<dbReference type="InterPro" id="IPR000630">
    <property type="entry name" value="Ribosomal_uS8"/>
</dbReference>
<dbReference type="GO" id="GO:0003735">
    <property type="term" value="F:structural constituent of ribosome"/>
    <property type="evidence" value="ECO:0007669"/>
    <property type="project" value="InterPro"/>
</dbReference>
<evidence type="ECO:0000256" key="2">
    <source>
        <dbReference type="ARBA" id="ARBA00022730"/>
    </source>
</evidence>
<evidence type="ECO:0000256" key="8">
    <source>
        <dbReference type="HAMAP-Rule" id="MF_01302"/>
    </source>
</evidence>
<evidence type="ECO:0000313" key="11">
    <source>
        <dbReference type="Proteomes" id="UP000092952"/>
    </source>
</evidence>
<accession>A0A1B1YVV6</accession>
<reference evidence="11" key="1">
    <citation type="submission" date="2016-03" db="EMBL/GenBank/DDBJ databases">
        <title>Complete genome sequence of Solimmundus cernigliae, representing a novel lineage of polycyclic aromatic hydrocarbon degraders within the Gammaproteobacteria.</title>
        <authorList>
            <person name="Singleton D.R."/>
            <person name="Dickey A.N."/>
            <person name="Scholl E.H."/>
            <person name="Wright F.A."/>
            <person name="Aitken M.D."/>
        </authorList>
    </citation>
    <scope>NUCLEOTIDE SEQUENCE [LARGE SCALE GENOMIC DNA]</scope>
    <source>
        <strain evidence="11">TR3.2</strain>
    </source>
</reference>
<evidence type="ECO:0000313" key="10">
    <source>
        <dbReference type="EMBL" id="ANX04773.1"/>
    </source>
</evidence>
<keyword evidence="2 8" id="KW-0699">rRNA-binding</keyword>
<dbReference type="AlphaFoldDB" id="A0A1B1YVV6"/>
<organism evidence="10 11">
    <name type="scientific">Immundisolibacter cernigliae</name>
    <dbReference type="NCBI Taxonomy" id="1810504"/>
    <lineage>
        <taxon>Bacteria</taxon>
        <taxon>Pseudomonadati</taxon>
        <taxon>Pseudomonadota</taxon>
        <taxon>Gammaproteobacteria</taxon>
        <taxon>Immundisolibacterales</taxon>
        <taxon>Immundisolibacteraceae</taxon>
        <taxon>Immundisolibacter</taxon>
    </lineage>
</organism>
<evidence type="ECO:0000256" key="4">
    <source>
        <dbReference type="ARBA" id="ARBA00022980"/>
    </source>
</evidence>
<dbReference type="GO" id="GO:1990904">
    <property type="term" value="C:ribonucleoprotein complex"/>
    <property type="evidence" value="ECO:0007669"/>
    <property type="project" value="UniProtKB-KW"/>
</dbReference>
<dbReference type="GO" id="GO:0005737">
    <property type="term" value="C:cytoplasm"/>
    <property type="evidence" value="ECO:0007669"/>
    <property type="project" value="UniProtKB-ARBA"/>
</dbReference>
<dbReference type="GO" id="GO:0019843">
    <property type="term" value="F:rRNA binding"/>
    <property type="evidence" value="ECO:0007669"/>
    <property type="project" value="UniProtKB-UniRule"/>
</dbReference>
<dbReference type="InterPro" id="IPR035987">
    <property type="entry name" value="Ribosomal_uS8_sf"/>
</dbReference>
<dbReference type="Pfam" id="PF00410">
    <property type="entry name" value="Ribosomal_S8"/>
    <property type="match status" value="1"/>
</dbReference>
<keyword evidence="5 8" id="KW-0687">Ribonucleoprotein</keyword>
<dbReference type="GO" id="GO:0005840">
    <property type="term" value="C:ribosome"/>
    <property type="evidence" value="ECO:0007669"/>
    <property type="project" value="UniProtKB-KW"/>
</dbReference>
<dbReference type="FunFam" id="3.30.1490.10:FF:000001">
    <property type="entry name" value="30S ribosomal protein S8"/>
    <property type="match status" value="1"/>
</dbReference>
<proteinExistence type="inferred from homology"/>
<keyword evidence="11" id="KW-1185">Reference proteome</keyword>
<dbReference type="SUPFAM" id="SSF56047">
    <property type="entry name" value="Ribosomal protein S8"/>
    <property type="match status" value="1"/>
</dbReference>
<dbReference type="EMBL" id="CP014671">
    <property type="protein sequence ID" value="ANX04773.1"/>
    <property type="molecule type" value="Genomic_DNA"/>
</dbReference>